<comment type="caution">
    <text evidence="1">The sequence shown here is derived from an EMBL/GenBank/DDBJ whole genome shotgun (WGS) entry which is preliminary data.</text>
</comment>
<evidence type="ECO:0000313" key="1">
    <source>
        <dbReference type="EMBL" id="KAG7361952.1"/>
    </source>
</evidence>
<keyword evidence="2" id="KW-1185">Reference proteome</keyword>
<dbReference type="AlphaFoldDB" id="A0A9K3LH34"/>
<evidence type="ECO:0000313" key="2">
    <source>
        <dbReference type="Proteomes" id="UP000693970"/>
    </source>
</evidence>
<organism evidence="1 2">
    <name type="scientific">Nitzschia inconspicua</name>
    <dbReference type="NCBI Taxonomy" id="303405"/>
    <lineage>
        <taxon>Eukaryota</taxon>
        <taxon>Sar</taxon>
        <taxon>Stramenopiles</taxon>
        <taxon>Ochrophyta</taxon>
        <taxon>Bacillariophyta</taxon>
        <taxon>Bacillariophyceae</taxon>
        <taxon>Bacillariophycidae</taxon>
        <taxon>Bacillariales</taxon>
        <taxon>Bacillariaceae</taxon>
        <taxon>Nitzschia</taxon>
    </lineage>
</organism>
<dbReference type="Proteomes" id="UP000693970">
    <property type="component" value="Unassembled WGS sequence"/>
</dbReference>
<gene>
    <name evidence="1" type="ORF">IV203_025618</name>
</gene>
<dbReference type="EMBL" id="JAGRRH010000012">
    <property type="protein sequence ID" value="KAG7361952.1"/>
    <property type="molecule type" value="Genomic_DNA"/>
</dbReference>
<sequence length="166" mass="18474">MTATVATTNTSTSSNTNPAADLKVHQKWTTATLPFHGFVCMPTDDVSTTMMMASFQERHDLFSLTQTMCKGFILRFDPETFPVVPGGGGVVKNKDSIKKLFDVLKKEYAFHQQQQHVCSHSQLVSHNQNKAGRKYMSCSNFQMYRPDKVKPTTTKATTTGKATTLT</sequence>
<reference evidence="1" key="1">
    <citation type="journal article" date="2021" name="Sci. Rep.">
        <title>Diploid genomic architecture of Nitzschia inconspicua, an elite biomass production diatom.</title>
        <authorList>
            <person name="Oliver A."/>
            <person name="Podell S."/>
            <person name="Pinowska A."/>
            <person name="Traller J.C."/>
            <person name="Smith S.R."/>
            <person name="McClure R."/>
            <person name="Beliaev A."/>
            <person name="Bohutskyi P."/>
            <person name="Hill E.A."/>
            <person name="Rabines A."/>
            <person name="Zheng H."/>
            <person name="Allen L.Z."/>
            <person name="Kuo A."/>
            <person name="Grigoriev I.V."/>
            <person name="Allen A.E."/>
            <person name="Hazlebeck D."/>
            <person name="Allen E.E."/>
        </authorList>
    </citation>
    <scope>NUCLEOTIDE SEQUENCE</scope>
    <source>
        <strain evidence="1">Hildebrandi</strain>
    </source>
</reference>
<name>A0A9K3LH34_9STRA</name>
<protein>
    <submittedName>
        <fullName evidence="1">Uncharacterized protein</fullName>
    </submittedName>
</protein>
<reference evidence="1" key="2">
    <citation type="submission" date="2021-04" db="EMBL/GenBank/DDBJ databases">
        <authorList>
            <person name="Podell S."/>
        </authorList>
    </citation>
    <scope>NUCLEOTIDE SEQUENCE</scope>
    <source>
        <strain evidence="1">Hildebrandi</strain>
    </source>
</reference>
<accession>A0A9K3LH34</accession>
<proteinExistence type="predicted"/>